<evidence type="ECO:0000313" key="1">
    <source>
        <dbReference type="EMBL" id="VFU16077.1"/>
    </source>
</evidence>
<protein>
    <submittedName>
        <fullName evidence="1">Polymer-forming cytoskeletal</fullName>
    </submittedName>
</protein>
<dbReference type="AlphaFoldDB" id="A0A485M335"/>
<dbReference type="PANTHER" id="PTHR35024:SF4">
    <property type="entry name" value="POLYMER-FORMING CYTOSKELETAL PROTEIN"/>
    <property type="match status" value="1"/>
</dbReference>
<name>A0A485M335_9ZZZZ</name>
<sequence>MGFFRRSEMGIKNGSNMDNIVGLLGKGTDFEGKLIFEGTLRIDGKFKGEVITSGILAVGDGALVHAEIQADTIIVRGEVHGNLKAAKQVEIKGNGRLYGNISTPSLIVDEGVVFEGSCQMTNAAKTVIPLDAKK</sequence>
<reference evidence="1" key="1">
    <citation type="submission" date="2019-03" db="EMBL/GenBank/DDBJ databases">
        <authorList>
            <person name="Hao L."/>
        </authorList>
    </citation>
    <scope>NUCLEOTIDE SEQUENCE</scope>
</reference>
<dbReference type="PANTHER" id="PTHR35024">
    <property type="entry name" value="HYPOTHETICAL CYTOSOLIC PROTEIN"/>
    <property type="match status" value="1"/>
</dbReference>
<dbReference type="EMBL" id="CAADRM010000115">
    <property type="protein sequence ID" value="VFU16077.1"/>
    <property type="molecule type" value="Genomic_DNA"/>
</dbReference>
<gene>
    <name evidence="1" type="ORF">SCFA_500017</name>
</gene>
<dbReference type="InterPro" id="IPR007607">
    <property type="entry name" value="BacA/B"/>
</dbReference>
<proteinExistence type="predicted"/>
<organism evidence="1">
    <name type="scientific">anaerobic digester metagenome</name>
    <dbReference type="NCBI Taxonomy" id="1263854"/>
    <lineage>
        <taxon>unclassified sequences</taxon>
        <taxon>metagenomes</taxon>
        <taxon>ecological metagenomes</taxon>
    </lineage>
</organism>
<accession>A0A485M335</accession>
<dbReference type="Pfam" id="PF04519">
    <property type="entry name" value="Bactofilin"/>
    <property type="match status" value="1"/>
</dbReference>